<reference evidence="1 2" key="1">
    <citation type="journal article" date="2023" name="Arcadia Sci">
        <title>De novo assembly of a long-read Amblyomma americanum tick genome.</title>
        <authorList>
            <person name="Chou S."/>
            <person name="Poskanzer K.E."/>
            <person name="Rollins M."/>
            <person name="Thuy-Boun P.S."/>
        </authorList>
    </citation>
    <scope>NUCLEOTIDE SEQUENCE [LARGE SCALE GENOMIC DNA]</scope>
    <source>
        <strain evidence="1">F_SG_1</strain>
        <tissue evidence="1">Salivary glands</tissue>
    </source>
</reference>
<dbReference type="SUPFAM" id="SSF52058">
    <property type="entry name" value="L domain-like"/>
    <property type="match status" value="1"/>
</dbReference>
<gene>
    <name evidence="1" type="ORF">V5799_023486</name>
</gene>
<name>A0AAQ4FHT5_AMBAM</name>
<evidence type="ECO:0000313" key="2">
    <source>
        <dbReference type="Proteomes" id="UP001321473"/>
    </source>
</evidence>
<comment type="caution">
    <text evidence="1">The sequence shown here is derived from an EMBL/GenBank/DDBJ whole genome shotgun (WGS) entry which is preliminary data.</text>
</comment>
<dbReference type="InterPro" id="IPR032675">
    <property type="entry name" value="LRR_dom_sf"/>
</dbReference>
<dbReference type="Proteomes" id="UP001321473">
    <property type="component" value="Unassembled WGS sequence"/>
</dbReference>
<dbReference type="AlphaFoldDB" id="A0AAQ4FHT5"/>
<keyword evidence="2" id="KW-1185">Reference proteome</keyword>
<evidence type="ECO:0000313" key="1">
    <source>
        <dbReference type="EMBL" id="KAK8786740.1"/>
    </source>
</evidence>
<sequence length="549" mass="62542">MLPPSDIWRYLDSLPFLALETILSFLDAASLATLADAFPNLECFIFHEYAVRKLRFAHDADERTIEVFHEANVFSHVKKLDFSNCIGLSSTALLGCLSTCNQLQELYCVNCVIRPSELFALLDVKLTKVRKLEWSLHDSCYYDPWRVPYIRSPNGQLQLESMYMELVATRENIFTLQHFLLQCGLLQNLHIHSVQKEGSSSELAELCTSFSRHLPFLKTFKFTCERTWASQDLQWSCRRSPSHIHAEDVMIGNMSYQLKPARSRNLVNFEDGPQNEQLKGVEQAVLVMQGNEHIEHRQLPEAVSKPGRWSQVSSLCLVLTAPRDEQPFGTLTACRCHIEATQLFFNRCVSNIIELNMVSFHFDCNTNGSEIVASALPHLRALALAPCGVNWDDSLTFLARGCRHLEEIDVRAECDSNRGSKCVACRVPLRFSEADFKELHGTTKLRRLSLDDTAKMSSLAFLNQCRVTELRFSLHSLEQEVTDAAGFPFSLSRLLRSNPRLRQLSIEARDTPLRQNEFAEGLATVSTLRHLCFLTEEITTEHHVTCFFT</sequence>
<organism evidence="1 2">
    <name type="scientific">Amblyomma americanum</name>
    <name type="common">Lone star tick</name>
    <dbReference type="NCBI Taxonomy" id="6943"/>
    <lineage>
        <taxon>Eukaryota</taxon>
        <taxon>Metazoa</taxon>
        <taxon>Ecdysozoa</taxon>
        <taxon>Arthropoda</taxon>
        <taxon>Chelicerata</taxon>
        <taxon>Arachnida</taxon>
        <taxon>Acari</taxon>
        <taxon>Parasitiformes</taxon>
        <taxon>Ixodida</taxon>
        <taxon>Ixodoidea</taxon>
        <taxon>Ixodidae</taxon>
        <taxon>Amblyomminae</taxon>
        <taxon>Amblyomma</taxon>
    </lineage>
</organism>
<dbReference type="EMBL" id="JARKHS020002448">
    <property type="protein sequence ID" value="KAK8786740.1"/>
    <property type="molecule type" value="Genomic_DNA"/>
</dbReference>
<accession>A0AAQ4FHT5</accession>
<protein>
    <submittedName>
        <fullName evidence="1">Uncharacterized protein</fullName>
    </submittedName>
</protein>
<dbReference type="Gene3D" id="3.80.10.10">
    <property type="entry name" value="Ribonuclease Inhibitor"/>
    <property type="match status" value="2"/>
</dbReference>
<proteinExistence type="predicted"/>